<evidence type="ECO:0000313" key="5">
    <source>
        <dbReference type="Proteomes" id="UP001642483"/>
    </source>
</evidence>
<feature type="domain" description="BRCT" evidence="3">
    <location>
        <begin position="1196"/>
        <end position="1277"/>
    </location>
</feature>
<keyword evidence="5" id="KW-1185">Reference proteome</keyword>
<feature type="domain" description="BRCT" evidence="3">
    <location>
        <begin position="641"/>
        <end position="738"/>
    </location>
</feature>
<dbReference type="CDD" id="cd17738">
    <property type="entry name" value="BRCT_TopBP1_rpt7"/>
    <property type="match status" value="1"/>
</dbReference>
<evidence type="ECO:0000259" key="3">
    <source>
        <dbReference type="PROSITE" id="PS50172"/>
    </source>
</evidence>
<evidence type="ECO:0000256" key="1">
    <source>
        <dbReference type="ARBA" id="ARBA00022737"/>
    </source>
</evidence>
<protein>
    <recommendedName>
        <fullName evidence="3">BRCT domain-containing protein</fullName>
    </recommendedName>
</protein>
<feature type="domain" description="BRCT" evidence="3">
    <location>
        <begin position="356"/>
        <end position="453"/>
    </location>
</feature>
<dbReference type="PROSITE" id="PS50172">
    <property type="entry name" value="BRCT"/>
    <property type="match status" value="6"/>
</dbReference>
<feature type="domain" description="BRCT" evidence="3">
    <location>
        <begin position="191"/>
        <end position="280"/>
    </location>
</feature>
<dbReference type="PANTHER" id="PTHR13561">
    <property type="entry name" value="DNA REPLICATION REGULATOR DPB11-RELATED"/>
    <property type="match status" value="1"/>
</dbReference>
<keyword evidence="1" id="KW-0677">Repeat</keyword>
<feature type="compositionally biased region" description="Polar residues" evidence="2">
    <location>
        <begin position="1051"/>
        <end position="1070"/>
    </location>
</feature>
<dbReference type="InterPro" id="IPR059215">
    <property type="entry name" value="BRCT2_TopBP1-like"/>
</dbReference>
<evidence type="ECO:0000313" key="4">
    <source>
        <dbReference type="EMBL" id="CAK8679700.1"/>
    </source>
</evidence>
<name>A0ABP0FJ53_CLALP</name>
<dbReference type="SMART" id="SM00292">
    <property type="entry name" value="BRCT"/>
    <property type="match status" value="7"/>
</dbReference>
<feature type="compositionally biased region" description="Basic and acidic residues" evidence="2">
    <location>
        <begin position="1072"/>
        <end position="1085"/>
    </location>
</feature>
<feature type="region of interest" description="Disordered" evidence="2">
    <location>
        <begin position="1166"/>
        <end position="1191"/>
    </location>
</feature>
<feature type="region of interest" description="Disordered" evidence="2">
    <location>
        <begin position="1048"/>
        <end position="1085"/>
    </location>
</feature>
<evidence type="ECO:0000256" key="2">
    <source>
        <dbReference type="SAM" id="MobiDB-lite"/>
    </source>
</evidence>
<feature type="compositionally biased region" description="Basic and acidic residues" evidence="2">
    <location>
        <begin position="1178"/>
        <end position="1191"/>
    </location>
</feature>
<proteinExistence type="predicted"/>
<dbReference type="CDD" id="cd17727">
    <property type="entry name" value="BRCT_TopBP1_rpt6"/>
    <property type="match status" value="1"/>
</dbReference>
<dbReference type="Proteomes" id="UP001642483">
    <property type="component" value="Unassembled WGS sequence"/>
</dbReference>
<sequence length="1416" mass="158771">MSADNEVRLLSLSEEGKENLEAVCKLLNDGKIKTIWISPEEALSVQRFKDDVIYVIDPTEGAEVEHLVSLGFTVIGPQCAVTVLKHDIQLKKNLKYPVHNLTMFNCLICFSNIPPKERQEMMSKVEKMGGKTSGLLTQDVTHLIVSEVGSVKYFSAAHVGIPVMTSDWIAHLWKKGSSRYICAKDGKWEEFKCPIFRGCSVCVTGLSTNERNKIQKLVTKFGGTYSGAMKLDFTTHLVVHKPEGQKYAMASKFGVKVVNVDWVYKSVEKGSCQDHSKFPVKVPTTSEEALPHSSTPEKHAARIPNIQDMSNISVLTVNETMGTSMVDVSRLSSISAAPTSVKTDKSDLIQFSFDRLYEQVLDGVCVFVVGFAKKEEEKLKQVLSISGATRYNQLTSSVTHVIVGSVSLVPDPTLNLIRTNFDKSGRELWVVNYKWLLDSLNTGEMVSEIKYLVDGFVPEHCREHVDDDASKRANFSNEKKKFPENIVPDPSDFTMNILSQYMDNDSTMQNTTSNDTTVKDVTVYSKKSNADNNNVTIATEKASDESDVVWSLFVAKTFHILGFDDEDHERCVENIQSLKGEVMSSGSCRKADYAVVPITGYAQNNLALEVVTDFWVDLCIHNGCLVEPSSHPMCTPFEMSDEILPFDGCVGCISQYQEPERGHLINLIQQLGGLYQDNVVRKDMLRESMHRTTHLIVINPEGDKYMGCRRWGIFTVSADWVYECARQRKRVDEIVFDVVKLDETKDCALVSVATKPSTNEGNTENVDSTMLEFLPMPRGPSKVDSIKRRLDARLEAKRAKMQKQETPMQERFRRLNMETPSKFFGKGANVNVSFQLDEVFDMLKTPAHDREKVREAIKSNPDTPLSEFVERFLAQTLKQQPSLSQVIANLEGAFDKAHDDDDQINKENVDSNNKMDVEETVNPAVGEILPDQDDTKPLTGTVVFACKKLNKRRMALSSMVTELGGEFRWTYDSLCTHVLFQGKHNDTNKEFRTARSDGKIIVSPHWVVACDEVDARVDEQDYPHVYDPNKSMQIVHNKTSRVNISKVEAGQNKSSNLSQSTQLGDATSQAADVEKEGASQEARDSLKKTLENIMSSTTRLKKDSSISSNGRFSSPAHLTHRLSPPSDSTDKSENKTNAEMKPESSQDVHVVWDDPIGRKEMERLRKVEDEKDDGNSMQEERDHRGQIVRERGKPSFLVSSVTPEQKLEYAEIIQSLGGVYLDSDCFNASCTHLIVRKPARNEKFLASLSSGRWVVHTSYIEACRDAGEFLREDPYEYGNPASSWQPGSETEALLMASAHRWRCNLQERNGKGAFSDWNILLHVSDRQCPGFVRLLQSGSGHIIAKSLPYTHTLEGVTHAIIDPGKAKQLPRSEISRLVEAGVHCCVPEYIADFLMKEPQPSAESFYLPVVKSMLQS</sequence>
<dbReference type="InterPro" id="IPR049936">
    <property type="entry name" value="TopBP1_BRCT_8"/>
</dbReference>
<feature type="domain" description="BRCT" evidence="3">
    <location>
        <begin position="933"/>
        <end position="1024"/>
    </location>
</feature>
<organism evidence="4 5">
    <name type="scientific">Clavelina lepadiformis</name>
    <name type="common">Light-bulb sea squirt</name>
    <name type="synonym">Ascidia lepadiformis</name>
    <dbReference type="NCBI Taxonomy" id="159417"/>
    <lineage>
        <taxon>Eukaryota</taxon>
        <taxon>Metazoa</taxon>
        <taxon>Chordata</taxon>
        <taxon>Tunicata</taxon>
        <taxon>Ascidiacea</taxon>
        <taxon>Aplousobranchia</taxon>
        <taxon>Clavelinidae</taxon>
        <taxon>Clavelina</taxon>
    </lineage>
</organism>
<gene>
    <name evidence="4" type="ORF">CVLEPA_LOCUS9952</name>
</gene>
<dbReference type="Gene3D" id="3.40.50.10190">
    <property type="entry name" value="BRCT domain"/>
    <property type="match status" value="9"/>
</dbReference>
<feature type="compositionally biased region" description="Basic and acidic residues" evidence="2">
    <location>
        <begin position="1128"/>
        <end position="1148"/>
    </location>
</feature>
<reference evidence="4 5" key="1">
    <citation type="submission" date="2024-02" db="EMBL/GenBank/DDBJ databases">
        <authorList>
            <person name="Daric V."/>
            <person name="Darras S."/>
        </authorList>
    </citation>
    <scope>NUCLEOTIDE SEQUENCE [LARGE SCALE GENOMIC DNA]</scope>
</reference>
<dbReference type="InterPro" id="IPR001357">
    <property type="entry name" value="BRCT_dom"/>
</dbReference>
<dbReference type="Pfam" id="PF12738">
    <property type="entry name" value="PTCB-BRCT"/>
    <property type="match status" value="3"/>
</dbReference>
<dbReference type="CDD" id="cd17728">
    <property type="entry name" value="BRCT_TopBP1_rpt8"/>
    <property type="match status" value="1"/>
</dbReference>
<dbReference type="EMBL" id="CAWYQH010000068">
    <property type="protein sequence ID" value="CAK8679700.1"/>
    <property type="molecule type" value="Genomic_DNA"/>
</dbReference>
<dbReference type="CDD" id="cd17731">
    <property type="entry name" value="BRCT_TopBP1_rpt2_like"/>
    <property type="match status" value="1"/>
</dbReference>
<feature type="region of interest" description="Disordered" evidence="2">
    <location>
        <begin position="1097"/>
        <end position="1148"/>
    </location>
</feature>
<dbReference type="Pfam" id="PF00533">
    <property type="entry name" value="BRCT"/>
    <property type="match status" value="3"/>
</dbReference>
<feature type="domain" description="BRCT" evidence="3">
    <location>
        <begin position="117"/>
        <end position="169"/>
    </location>
</feature>
<comment type="caution">
    <text evidence="4">The sequence shown here is derived from an EMBL/GenBank/DDBJ whole genome shotgun (WGS) entry which is preliminary data.</text>
</comment>
<dbReference type="InterPro" id="IPR036420">
    <property type="entry name" value="BRCT_dom_sf"/>
</dbReference>
<dbReference type="PANTHER" id="PTHR13561:SF20">
    <property type="entry name" value="DNA TOPOISOMERASE 2-BINDING PROTEIN 1"/>
    <property type="match status" value="1"/>
</dbReference>
<accession>A0ABP0FJ53</accession>
<dbReference type="SUPFAM" id="SSF52113">
    <property type="entry name" value="BRCT domain"/>
    <property type="match status" value="6"/>
</dbReference>